<dbReference type="InterPro" id="IPR023058">
    <property type="entry name" value="PPIase_PpiC_CS"/>
</dbReference>
<dbReference type="SUPFAM" id="SSF109998">
    <property type="entry name" value="Triger factor/SurA peptide-binding domain-like"/>
    <property type="match status" value="1"/>
</dbReference>
<dbReference type="RefSeq" id="WP_377240174.1">
    <property type="nucleotide sequence ID" value="NZ_JBHLXP010000001.1"/>
</dbReference>
<evidence type="ECO:0000259" key="6">
    <source>
        <dbReference type="PROSITE" id="PS50198"/>
    </source>
</evidence>
<dbReference type="Pfam" id="PF13616">
    <property type="entry name" value="Rotamase_3"/>
    <property type="match status" value="1"/>
</dbReference>
<reference evidence="7 8" key="1">
    <citation type="submission" date="2024-09" db="EMBL/GenBank/DDBJ databases">
        <authorList>
            <person name="Sun Q."/>
            <person name="Mori K."/>
        </authorList>
    </citation>
    <scope>NUCLEOTIDE SEQUENCE [LARGE SCALE GENOMIC DNA]</scope>
    <source>
        <strain evidence="7 8">KCTC 23315</strain>
    </source>
</reference>
<dbReference type="Gene3D" id="3.10.50.40">
    <property type="match status" value="1"/>
</dbReference>
<organism evidence="7 8">
    <name type="scientific">Rheinheimera tilapiae</name>
    <dbReference type="NCBI Taxonomy" id="875043"/>
    <lineage>
        <taxon>Bacteria</taxon>
        <taxon>Pseudomonadati</taxon>
        <taxon>Pseudomonadota</taxon>
        <taxon>Gammaproteobacteria</taxon>
        <taxon>Chromatiales</taxon>
        <taxon>Chromatiaceae</taxon>
        <taxon>Rheinheimera</taxon>
    </lineage>
</organism>
<dbReference type="Proteomes" id="UP001589813">
    <property type="component" value="Unassembled WGS sequence"/>
</dbReference>
<evidence type="ECO:0000256" key="4">
    <source>
        <dbReference type="ARBA" id="ARBA00023110"/>
    </source>
</evidence>
<protein>
    <recommendedName>
        <fullName evidence="3">peptidylprolyl isomerase</fullName>
        <ecNumber evidence="3">5.2.1.8</ecNumber>
    </recommendedName>
</protein>
<evidence type="ECO:0000256" key="5">
    <source>
        <dbReference type="PROSITE-ProRule" id="PRU00278"/>
    </source>
</evidence>
<comment type="caution">
    <text evidence="7">The sequence shown here is derived from an EMBL/GenBank/DDBJ whole genome shotgun (WGS) entry which is preliminary data.</text>
</comment>
<proteinExistence type="inferred from homology"/>
<dbReference type="SUPFAM" id="SSF54534">
    <property type="entry name" value="FKBP-like"/>
    <property type="match status" value="1"/>
</dbReference>
<dbReference type="PROSITE" id="PS01096">
    <property type="entry name" value="PPIC_PPIASE_1"/>
    <property type="match status" value="1"/>
</dbReference>
<dbReference type="InterPro" id="IPR050245">
    <property type="entry name" value="PrsA_foldase"/>
</dbReference>
<dbReference type="PANTHER" id="PTHR47245">
    <property type="entry name" value="PEPTIDYLPROLYL ISOMERASE"/>
    <property type="match status" value="1"/>
</dbReference>
<dbReference type="InterPro" id="IPR000297">
    <property type="entry name" value="PPIase_PpiC"/>
</dbReference>
<keyword evidence="8" id="KW-1185">Reference proteome</keyword>
<dbReference type="PANTHER" id="PTHR47245:SF2">
    <property type="entry name" value="PEPTIDYL-PROLYL CIS-TRANS ISOMERASE HP_0175-RELATED"/>
    <property type="match status" value="1"/>
</dbReference>
<comment type="similarity">
    <text evidence="2">Belongs to the PpiC/parvulin rotamase family.</text>
</comment>
<dbReference type="EC" id="5.2.1.8" evidence="3"/>
<sequence length="264" mass="29258">MIEVNQQQISEADIFAEMQYHPASDKRAAMVAAAQSLIIEKLLCQRADELGLGQQVNAMQNAEDNQLRQAAQDQLIQQVIDLEVVVPTATSADCELYYQQNPDKFISSPLLEVRHILLACAPDDHMGRSNAQKQAEVLIEQIDNGASFADLASQFSACSTKDSGGLLGQISKGQTVPELERPLFRLIPGLLPYPLESRYGLHVIEVLNRVDGKSLPYQAVSQRIADYLNEKVRRKAVSQYITQLITTSQIDGFDFNVNASPLMQ</sequence>
<comment type="catalytic activity">
    <reaction evidence="1">
        <text>[protein]-peptidylproline (omega=180) = [protein]-peptidylproline (omega=0)</text>
        <dbReference type="Rhea" id="RHEA:16237"/>
        <dbReference type="Rhea" id="RHEA-COMP:10747"/>
        <dbReference type="Rhea" id="RHEA-COMP:10748"/>
        <dbReference type="ChEBI" id="CHEBI:83833"/>
        <dbReference type="ChEBI" id="CHEBI:83834"/>
        <dbReference type="EC" id="5.2.1.8"/>
    </reaction>
</comment>
<dbReference type="PROSITE" id="PS50198">
    <property type="entry name" value="PPIC_PPIASE_2"/>
    <property type="match status" value="1"/>
</dbReference>
<evidence type="ECO:0000256" key="2">
    <source>
        <dbReference type="ARBA" id="ARBA00007656"/>
    </source>
</evidence>
<evidence type="ECO:0000256" key="3">
    <source>
        <dbReference type="ARBA" id="ARBA00013194"/>
    </source>
</evidence>
<dbReference type="GO" id="GO:0016853">
    <property type="term" value="F:isomerase activity"/>
    <property type="evidence" value="ECO:0007669"/>
    <property type="project" value="UniProtKB-KW"/>
</dbReference>
<evidence type="ECO:0000313" key="7">
    <source>
        <dbReference type="EMBL" id="MFC0047172.1"/>
    </source>
</evidence>
<evidence type="ECO:0000313" key="8">
    <source>
        <dbReference type="Proteomes" id="UP001589813"/>
    </source>
</evidence>
<name>A0ABV6B8N0_9GAMM</name>
<keyword evidence="4 5" id="KW-0697">Rotamase</keyword>
<gene>
    <name evidence="7" type="ORF">ACFFJP_02570</name>
</gene>
<dbReference type="EMBL" id="JBHLXP010000001">
    <property type="protein sequence ID" value="MFC0047172.1"/>
    <property type="molecule type" value="Genomic_DNA"/>
</dbReference>
<dbReference type="InterPro" id="IPR027304">
    <property type="entry name" value="Trigger_fact/SurA_dom_sf"/>
</dbReference>
<accession>A0ABV6B8N0</accession>
<dbReference type="InterPro" id="IPR046357">
    <property type="entry name" value="PPIase_dom_sf"/>
</dbReference>
<evidence type="ECO:0000256" key="1">
    <source>
        <dbReference type="ARBA" id="ARBA00000971"/>
    </source>
</evidence>
<feature type="domain" description="PpiC" evidence="6">
    <location>
        <begin position="108"/>
        <end position="208"/>
    </location>
</feature>
<keyword evidence="5 7" id="KW-0413">Isomerase</keyword>